<comment type="caution">
    <text evidence="2">The sequence shown here is derived from an EMBL/GenBank/DDBJ whole genome shotgun (WGS) entry which is preliminary data.</text>
</comment>
<feature type="region of interest" description="Disordered" evidence="1">
    <location>
        <begin position="1"/>
        <end position="38"/>
    </location>
</feature>
<reference evidence="2 3" key="1">
    <citation type="journal article" date="2023" name="Insect Mol. Biol.">
        <title>Genome sequencing provides insights into the evolution of gene families encoding plant cell wall-degrading enzymes in longhorned beetles.</title>
        <authorList>
            <person name="Shin N.R."/>
            <person name="Okamura Y."/>
            <person name="Kirsch R."/>
            <person name="Pauchet Y."/>
        </authorList>
    </citation>
    <scope>NUCLEOTIDE SEQUENCE [LARGE SCALE GENOMIC DNA]</scope>
    <source>
        <strain evidence="2">EAD_L_NR</strain>
    </source>
</reference>
<dbReference type="Proteomes" id="UP001159042">
    <property type="component" value="Unassembled WGS sequence"/>
</dbReference>
<protein>
    <submittedName>
        <fullName evidence="2">Uncharacterized protein</fullName>
    </submittedName>
</protein>
<evidence type="ECO:0000256" key="1">
    <source>
        <dbReference type="SAM" id="MobiDB-lite"/>
    </source>
</evidence>
<dbReference type="EMBL" id="JANEYG010000003">
    <property type="protein sequence ID" value="KAJ8924062.1"/>
    <property type="molecule type" value="Genomic_DNA"/>
</dbReference>
<sequence length="115" mass="13258">MVNKYPEDVQLYLTRTPEGQEPSSRSRSPKKIESGSVFTTSETDINSAEYIYRHIFSRPDITVRGDFIILKDLHVLEQPVIRPPSTPTTPSTTSTIQIYEEAYQRQAPYNPNVYY</sequence>
<gene>
    <name evidence="2" type="ORF">NQ315_006839</name>
</gene>
<evidence type="ECO:0000313" key="3">
    <source>
        <dbReference type="Proteomes" id="UP001159042"/>
    </source>
</evidence>
<accession>A0AAV8WBR5</accession>
<proteinExistence type="predicted"/>
<evidence type="ECO:0000313" key="2">
    <source>
        <dbReference type="EMBL" id="KAJ8924062.1"/>
    </source>
</evidence>
<keyword evidence="3" id="KW-1185">Reference proteome</keyword>
<name>A0AAV8WBR5_9CUCU</name>
<dbReference type="AlphaFoldDB" id="A0AAV8WBR5"/>
<organism evidence="2 3">
    <name type="scientific">Exocentrus adspersus</name>
    <dbReference type="NCBI Taxonomy" id="1586481"/>
    <lineage>
        <taxon>Eukaryota</taxon>
        <taxon>Metazoa</taxon>
        <taxon>Ecdysozoa</taxon>
        <taxon>Arthropoda</taxon>
        <taxon>Hexapoda</taxon>
        <taxon>Insecta</taxon>
        <taxon>Pterygota</taxon>
        <taxon>Neoptera</taxon>
        <taxon>Endopterygota</taxon>
        <taxon>Coleoptera</taxon>
        <taxon>Polyphaga</taxon>
        <taxon>Cucujiformia</taxon>
        <taxon>Chrysomeloidea</taxon>
        <taxon>Cerambycidae</taxon>
        <taxon>Lamiinae</taxon>
        <taxon>Acanthocinini</taxon>
        <taxon>Exocentrus</taxon>
    </lineage>
</organism>